<dbReference type="SUPFAM" id="SSF46626">
    <property type="entry name" value="Cytochrome c"/>
    <property type="match status" value="1"/>
</dbReference>
<organism evidence="7 8">
    <name type="scientific">Candidatus Nitrospira neomarina</name>
    <dbReference type="NCBI Taxonomy" id="3020899"/>
    <lineage>
        <taxon>Bacteria</taxon>
        <taxon>Pseudomonadati</taxon>
        <taxon>Nitrospirota</taxon>
        <taxon>Nitrospiria</taxon>
        <taxon>Nitrospirales</taxon>
        <taxon>Nitrospiraceae</taxon>
        <taxon>Nitrospira</taxon>
    </lineage>
</organism>
<dbReference type="GO" id="GO:0009055">
    <property type="term" value="F:electron transfer activity"/>
    <property type="evidence" value="ECO:0007669"/>
    <property type="project" value="InterPro"/>
</dbReference>
<feature type="region of interest" description="Disordered" evidence="5">
    <location>
        <begin position="35"/>
        <end position="66"/>
    </location>
</feature>
<dbReference type="PANTHER" id="PTHR40394:SF2">
    <property type="entry name" value="QUINOL:CYTOCHROME C OXIDOREDUCTASE MEMBRANE PROTEIN"/>
    <property type="match status" value="1"/>
</dbReference>
<evidence type="ECO:0000256" key="3">
    <source>
        <dbReference type="ARBA" id="ARBA00023004"/>
    </source>
</evidence>
<keyword evidence="8" id="KW-1185">Reference proteome</keyword>
<reference evidence="7 8" key="1">
    <citation type="submission" date="2023-01" db="EMBL/GenBank/DDBJ databases">
        <title>Cultivation and genomic characterization of new, ubiquitous marine nitrite-oxidizing bacteria from the Nitrospirales.</title>
        <authorList>
            <person name="Mueller A.J."/>
            <person name="Daebeler A."/>
            <person name="Herbold C.W."/>
            <person name="Kirkegaard R.H."/>
            <person name="Daims H."/>
        </authorList>
    </citation>
    <scope>NUCLEOTIDE SEQUENCE [LARGE SCALE GENOMIC DNA]</scope>
    <source>
        <strain evidence="7 8">DK</strain>
    </source>
</reference>
<dbReference type="Gene3D" id="1.10.760.10">
    <property type="entry name" value="Cytochrome c-like domain"/>
    <property type="match status" value="1"/>
</dbReference>
<feature type="compositionally biased region" description="Polar residues" evidence="5">
    <location>
        <begin position="52"/>
        <end position="66"/>
    </location>
</feature>
<keyword evidence="2 4" id="KW-0479">Metal-binding</keyword>
<dbReference type="RefSeq" id="WP_312746253.1">
    <property type="nucleotide sequence ID" value="NZ_CP116968.1"/>
</dbReference>
<evidence type="ECO:0000256" key="4">
    <source>
        <dbReference type="PROSITE-ProRule" id="PRU00433"/>
    </source>
</evidence>
<evidence type="ECO:0000313" key="7">
    <source>
        <dbReference type="EMBL" id="WNM62572.1"/>
    </source>
</evidence>
<dbReference type="Proteomes" id="UP001302494">
    <property type="component" value="Chromosome"/>
</dbReference>
<dbReference type="GO" id="GO:0020037">
    <property type="term" value="F:heme binding"/>
    <property type="evidence" value="ECO:0007669"/>
    <property type="project" value="InterPro"/>
</dbReference>
<dbReference type="AlphaFoldDB" id="A0AA96GJN9"/>
<protein>
    <submittedName>
        <fullName evidence="7">Cytochrome c</fullName>
    </submittedName>
</protein>
<dbReference type="Pfam" id="PF13442">
    <property type="entry name" value="Cytochrome_CBB3"/>
    <property type="match status" value="1"/>
</dbReference>
<feature type="domain" description="Cytochrome c" evidence="6">
    <location>
        <begin position="69"/>
        <end position="154"/>
    </location>
</feature>
<dbReference type="KEGG" id="nneo:PQG83_02160"/>
<dbReference type="PANTHER" id="PTHR40394">
    <property type="entry name" value="LIPOPROTEIN-RELATED"/>
    <property type="match status" value="1"/>
</dbReference>
<dbReference type="InterPro" id="IPR009056">
    <property type="entry name" value="Cyt_c-like_dom"/>
</dbReference>
<evidence type="ECO:0000313" key="8">
    <source>
        <dbReference type="Proteomes" id="UP001302494"/>
    </source>
</evidence>
<name>A0AA96GJN9_9BACT</name>
<evidence type="ECO:0000256" key="1">
    <source>
        <dbReference type="ARBA" id="ARBA00022617"/>
    </source>
</evidence>
<proteinExistence type="predicted"/>
<gene>
    <name evidence="7" type="ORF">PQG83_02160</name>
</gene>
<dbReference type="GO" id="GO:0046872">
    <property type="term" value="F:metal ion binding"/>
    <property type="evidence" value="ECO:0007669"/>
    <property type="project" value="UniProtKB-KW"/>
</dbReference>
<dbReference type="EMBL" id="CP116968">
    <property type="protein sequence ID" value="WNM62572.1"/>
    <property type="molecule type" value="Genomic_DNA"/>
</dbReference>
<evidence type="ECO:0000259" key="6">
    <source>
        <dbReference type="PROSITE" id="PS51007"/>
    </source>
</evidence>
<dbReference type="PROSITE" id="PS51007">
    <property type="entry name" value="CYTC"/>
    <property type="match status" value="1"/>
</dbReference>
<evidence type="ECO:0000256" key="5">
    <source>
        <dbReference type="SAM" id="MobiDB-lite"/>
    </source>
</evidence>
<keyword evidence="3 4" id="KW-0408">Iron</keyword>
<keyword evidence="1 4" id="KW-0349">Heme</keyword>
<dbReference type="InterPro" id="IPR036909">
    <property type="entry name" value="Cyt_c-like_dom_sf"/>
</dbReference>
<sequence length="171" mass="19043">MLNHVDWNRSYRFLSWILLAGLFLWGCSEDMEEQPSFSHQEAPRVHSPPESSPNKTPFSLATSPLEQTNNPLDGARLFAINCAHCHGQQGMGDGPVAGYLPDLPPNLHASAVQQKPDEGLYTIVTHGEHVMPAFEPFLSQEERWALVAFLRTFSDHAPSASLLMQKRNPPS</sequence>
<accession>A0AA96GJN9</accession>
<evidence type="ECO:0000256" key="2">
    <source>
        <dbReference type="ARBA" id="ARBA00022723"/>
    </source>
</evidence>